<gene>
    <name evidence="3" type="primary">LOC120042117</name>
</gene>
<evidence type="ECO:0000313" key="3">
    <source>
        <dbReference type="RefSeq" id="XP_038842904.1"/>
    </source>
</evidence>
<evidence type="ECO:0000313" key="2">
    <source>
        <dbReference type="Proteomes" id="UP000808372"/>
    </source>
</evidence>
<protein>
    <submittedName>
        <fullName evidence="3">Uncharacterized protein LOC120042117</fullName>
    </submittedName>
</protein>
<reference evidence="3" key="1">
    <citation type="submission" date="2025-08" db="UniProtKB">
        <authorList>
            <consortium name="RefSeq"/>
        </authorList>
    </citation>
    <scope>IDENTIFICATION</scope>
    <source>
        <tissue evidence="3">White muscle</tissue>
    </source>
</reference>
<sequence>MEGSTLTQRRAECQLKEREIQTDYMMELGARLALMWQIQREQEKEMKRIWFETRKMPSLIEENVRDVTNRPLTEFMAHCIDSLPPLAFTNRRPIPTMLHPPSPLAIRAQDDKRFIVFSYFVPVECPVATETTADVSAVFDIDYKLPGAAVEGTNKCPVASETTNDVSTQLKEDMAADQSPPDPAALPPSSPCIRDSEHKLTKEEKEDATESSVATEMTVGTSIVQGEDLDKSPDPRLPPSLSHILDSDHKQPEETKEGATKCSVAANSEDPSAATGLPSVLPSSLQLVFDNDYKRPEDAVEGTSKCPVVSEAAASVSTVLEEEFLADKSPPAPAALLLRLPCTQNIDHKQPEETVENTTECSVDTEASAVTSTVKREELTGDKSPVLALPPSLACIHDKDHKQPDQKVKGTTEEVDICPHAHQLVSDADLTATRNDELPTPLICVVTKTPVRVGASICRSEDDDEPRPWTLEEAMDCWIRLEIESEERSVKDVSPREGLKSEVDCAHSKCSNGKVSSERAETILGRVGFLVMNHMQKIPCLKMEEKEKNKKLNKKLKDDEKERKEMKHKQEEQKKREEKDEPRQRKEATSFGKPVHNDENGGVPWEGGRSVTKSTER</sequence>
<dbReference type="RefSeq" id="XP_038842904.1">
    <property type="nucleotide sequence ID" value="XM_038986976.1"/>
</dbReference>
<dbReference type="KEGG" id="snh:120042117"/>
<name>A0A8U0U744_SALNM</name>
<proteinExistence type="predicted"/>
<dbReference type="Proteomes" id="UP000808372">
    <property type="component" value="Unplaced"/>
</dbReference>
<feature type="region of interest" description="Disordered" evidence="1">
    <location>
        <begin position="542"/>
        <end position="617"/>
    </location>
</feature>
<dbReference type="GeneID" id="120042117"/>
<keyword evidence="2" id="KW-1185">Reference proteome</keyword>
<evidence type="ECO:0000256" key="1">
    <source>
        <dbReference type="SAM" id="MobiDB-lite"/>
    </source>
</evidence>
<dbReference type="AlphaFoldDB" id="A0A8U0U744"/>
<feature type="compositionally biased region" description="Pro residues" evidence="1">
    <location>
        <begin position="180"/>
        <end position="190"/>
    </location>
</feature>
<feature type="compositionally biased region" description="Basic and acidic residues" evidence="1">
    <location>
        <begin position="194"/>
        <end position="205"/>
    </location>
</feature>
<organism evidence="2 3">
    <name type="scientific">Salvelinus namaycush</name>
    <name type="common">Lake trout</name>
    <name type="synonym">Salmo namaycush</name>
    <dbReference type="NCBI Taxonomy" id="8040"/>
    <lineage>
        <taxon>Eukaryota</taxon>
        <taxon>Metazoa</taxon>
        <taxon>Chordata</taxon>
        <taxon>Craniata</taxon>
        <taxon>Vertebrata</taxon>
        <taxon>Euteleostomi</taxon>
        <taxon>Actinopterygii</taxon>
        <taxon>Neopterygii</taxon>
        <taxon>Teleostei</taxon>
        <taxon>Protacanthopterygii</taxon>
        <taxon>Salmoniformes</taxon>
        <taxon>Salmonidae</taxon>
        <taxon>Salmoninae</taxon>
        <taxon>Salvelinus</taxon>
    </lineage>
</organism>
<accession>A0A8U0U744</accession>
<feature type="compositionally biased region" description="Basic and acidic residues" evidence="1">
    <location>
        <begin position="245"/>
        <end position="259"/>
    </location>
</feature>
<feature type="compositionally biased region" description="Basic and acidic residues" evidence="1">
    <location>
        <begin position="542"/>
        <end position="588"/>
    </location>
</feature>
<feature type="compositionally biased region" description="Polar residues" evidence="1">
    <location>
        <begin position="210"/>
        <end position="224"/>
    </location>
</feature>
<feature type="region of interest" description="Disordered" evidence="1">
    <location>
        <begin position="172"/>
        <end position="262"/>
    </location>
</feature>